<sequence>MPQPRRAQKRRLSADDVEDGSDSQASNDSTYKWRGNRGKTTETATSTDLSIADEYHGD</sequence>
<reference evidence="3" key="1">
    <citation type="journal article" date="2009" name="Nature">
        <title>Genome sequence and analysis of the Irish potato famine pathogen Phytophthora infestans.</title>
        <authorList>
            <consortium name="The Broad Institute Genome Sequencing Platform"/>
            <person name="Haas B.J."/>
            <person name="Kamoun S."/>
            <person name="Zody M.C."/>
            <person name="Jiang R.H."/>
            <person name="Handsaker R.E."/>
            <person name="Cano L.M."/>
            <person name="Grabherr M."/>
            <person name="Kodira C.D."/>
            <person name="Raffaele S."/>
            <person name="Torto-Alalibo T."/>
            <person name="Bozkurt T.O."/>
            <person name="Ah-Fong A.M."/>
            <person name="Alvarado L."/>
            <person name="Anderson V.L."/>
            <person name="Armstrong M.R."/>
            <person name="Avrova A."/>
            <person name="Baxter L."/>
            <person name="Beynon J."/>
            <person name="Boevink P.C."/>
            <person name="Bollmann S.R."/>
            <person name="Bos J.I."/>
            <person name="Bulone V."/>
            <person name="Cai G."/>
            <person name="Cakir C."/>
            <person name="Carrington J.C."/>
            <person name="Chawner M."/>
            <person name="Conti L."/>
            <person name="Costanzo S."/>
            <person name="Ewan R."/>
            <person name="Fahlgren N."/>
            <person name="Fischbach M.A."/>
            <person name="Fugelstad J."/>
            <person name="Gilroy E.M."/>
            <person name="Gnerre S."/>
            <person name="Green P.J."/>
            <person name="Grenville-Briggs L.J."/>
            <person name="Griffith J."/>
            <person name="Grunwald N.J."/>
            <person name="Horn K."/>
            <person name="Horner N.R."/>
            <person name="Hu C.H."/>
            <person name="Huitema E."/>
            <person name="Jeong D.H."/>
            <person name="Jones A.M."/>
            <person name="Jones J.D."/>
            <person name="Jones R.W."/>
            <person name="Karlsson E.K."/>
            <person name="Kunjeti S.G."/>
            <person name="Lamour K."/>
            <person name="Liu Z."/>
            <person name="Ma L."/>
            <person name="Maclean D."/>
            <person name="Chibucos M.C."/>
            <person name="McDonald H."/>
            <person name="McWalters J."/>
            <person name="Meijer H.J."/>
            <person name="Morgan W."/>
            <person name="Morris P.F."/>
            <person name="Munro C.A."/>
            <person name="O'Neill K."/>
            <person name="Ospina-Giraldo M."/>
            <person name="Pinzon A."/>
            <person name="Pritchard L."/>
            <person name="Ramsahoye B."/>
            <person name="Ren Q."/>
            <person name="Restrepo S."/>
            <person name="Roy S."/>
            <person name="Sadanandom A."/>
            <person name="Savidor A."/>
            <person name="Schornack S."/>
            <person name="Schwartz D.C."/>
            <person name="Schumann U.D."/>
            <person name="Schwessinger B."/>
            <person name="Seyer L."/>
            <person name="Sharpe T."/>
            <person name="Silvar C."/>
            <person name="Song J."/>
            <person name="Studholme D.J."/>
            <person name="Sykes S."/>
            <person name="Thines M."/>
            <person name="van de Vondervoort P.J."/>
            <person name="Phuntumart V."/>
            <person name="Wawra S."/>
            <person name="Weide R."/>
            <person name="Win J."/>
            <person name="Young C."/>
            <person name="Zhou S."/>
            <person name="Fry W."/>
            <person name="Meyers B.C."/>
            <person name="van West P."/>
            <person name="Ristaino J."/>
            <person name="Govers F."/>
            <person name="Birch P.R."/>
            <person name="Whisson S.C."/>
            <person name="Judelson H.S."/>
            <person name="Nusbaum C."/>
        </authorList>
    </citation>
    <scope>NUCLEOTIDE SEQUENCE [LARGE SCALE GENOMIC DNA]</scope>
    <source>
        <strain evidence="3">T30-4</strain>
    </source>
</reference>
<protein>
    <submittedName>
        <fullName evidence="2">Uncharacterized protein</fullName>
    </submittedName>
</protein>
<feature type="compositionally biased region" description="Basic residues" evidence="1">
    <location>
        <begin position="1"/>
        <end position="11"/>
    </location>
</feature>
<evidence type="ECO:0000313" key="3">
    <source>
        <dbReference type="Proteomes" id="UP000006643"/>
    </source>
</evidence>
<dbReference type="VEuPathDB" id="FungiDB:PITG_03069"/>
<feature type="region of interest" description="Disordered" evidence="1">
    <location>
        <begin position="1"/>
        <end position="58"/>
    </location>
</feature>
<accession>D0MZA8</accession>
<dbReference type="EMBL" id="DS028121">
    <property type="protein sequence ID" value="EEY65571.1"/>
    <property type="molecule type" value="Genomic_DNA"/>
</dbReference>
<dbReference type="AlphaFoldDB" id="D0MZA8"/>
<keyword evidence="3" id="KW-1185">Reference proteome</keyword>
<evidence type="ECO:0000313" key="2">
    <source>
        <dbReference type="EMBL" id="EEY65571.1"/>
    </source>
</evidence>
<dbReference type="KEGG" id="pif:PITG_03069"/>
<name>D0MZA8_PHYIT</name>
<dbReference type="GeneID" id="9464414"/>
<dbReference type="HOGENOM" id="CLU_2983219_0_0_1"/>
<evidence type="ECO:0000256" key="1">
    <source>
        <dbReference type="SAM" id="MobiDB-lite"/>
    </source>
</evidence>
<dbReference type="RefSeq" id="XP_002906170.1">
    <property type="nucleotide sequence ID" value="XM_002906124.1"/>
</dbReference>
<proteinExistence type="predicted"/>
<organism evidence="2 3">
    <name type="scientific">Phytophthora infestans (strain T30-4)</name>
    <name type="common">Potato late blight agent</name>
    <dbReference type="NCBI Taxonomy" id="403677"/>
    <lineage>
        <taxon>Eukaryota</taxon>
        <taxon>Sar</taxon>
        <taxon>Stramenopiles</taxon>
        <taxon>Oomycota</taxon>
        <taxon>Peronosporomycetes</taxon>
        <taxon>Peronosporales</taxon>
        <taxon>Peronosporaceae</taxon>
        <taxon>Phytophthora</taxon>
    </lineage>
</organism>
<gene>
    <name evidence="2" type="ORF">PITG_03069</name>
</gene>
<dbReference type="Proteomes" id="UP000006643">
    <property type="component" value="Unassembled WGS sequence"/>
</dbReference>
<dbReference type="InParanoid" id="D0MZA8"/>